<evidence type="ECO:0000256" key="1">
    <source>
        <dbReference type="SAM" id="Phobius"/>
    </source>
</evidence>
<evidence type="ECO:0000313" key="3">
    <source>
        <dbReference type="EMBL" id="SEU13089.1"/>
    </source>
</evidence>
<evidence type="ECO:0000313" key="4">
    <source>
        <dbReference type="Proteomes" id="UP000183760"/>
    </source>
</evidence>
<dbReference type="Proteomes" id="UP000321514">
    <property type="component" value="Unassembled WGS sequence"/>
</dbReference>
<reference evidence="3 4" key="1">
    <citation type="submission" date="2016-10" db="EMBL/GenBank/DDBJ databases">
        <authorList>
            <person name="Varghese N."/>
            <person name="Submissions S."/>
        </authorList>
    </citation>
    <scope>NUCLEOTIDE SEQUENCE [LARGE SCALE GENOMIC DNA]</scope>
    <source>
        <strain evidence="3 4">DSM 16525</strain>
    </source>
</reference>
<evidence type="ECO:0000313" key="2">
    <source>
        <dbReference type="EMBL" id="GEN11471.1"/>
    </source>
</evidence>
<sequence>MGSLCMSAGMRFANQPCMPPDTHQRVLRENARRSKLLGQLCLVIAVFSSLCTDTSTLRYTIVLLVFMIPLLLATVACALDGLSSDDAPPARIGLLLVVVTLLVLPLGMTFKREQTERPSSNCTQVIQACPP</sequence>
<protein>
    <submittedName>
        <fullName evidence="2">Uncharacterized protein</fullName>
    </submittedName>
</protein>
<feature type="transmembrane region" description="Helical" evidence="1">
    <location>
        <begin position="92"/>
        <end position="110"/>
    </location>
</feature>
<name>A0A511TBB3_MYXFU</name>
<accession>A0A511TBB3</accession>
<proteinExistence type="predicted"/>
<comment type="caution">
    <text evidence="2">The sequence shown here is derived from an EMBL/GenBank/DDBJ whole genome shotgun (WGS) entry which is preliminary data.</text>
</comment>
<gene>
    <name evidence="2" type="ORF">MFU01_65080</name>
    <name evidence="3" type="ORF">SAMN05443572_105167</name>
</gene>
<feature type="transmembrane region" description="Helical" evidence="1">
    <location>
        <begin position="61"/>
        <end position="80"/>
    </location>
</feature>
<dbReference type="Proteomes" id="UP000183760">
    <property type="component" value="Unassembled WGS sequence"/>
</dbReference>
<organism evidence="2 5">
    <name type="scientific">Myxococcus fulvus</name>
    <dbReference type="NCBI Taxonomy" id="33"/>
    <lineage>
        <taxon>Bacteria</taxon>
        <taxon>Pseudomonadati</taxon>
        <taxon>Myxococcota</taxon>
        <taxon>Myxococcia</taxon>
        <taxon>Myxococcales</taxon>
        <taxon>Cystobacterineae</taxon>
        <taxon>Myxococcaceae</taxon>
        <taxon>Myxococcus</taxon>
    </lineage>
</organism>
<dbReference type="EMBL" id="BJXR01000048">
    <property type="protein sequence ID" value="GEN11471.1"/>
    <property type="molecule type" value="Genomic_DNA"/>
</dbReference>
<keyword evidence="1" id="KW-0812">Transmembrane</keyword>
<dbReference type="AlphaFoldDB" id="A0A511TBB3"/>
<dbReference type="EMBL" id="FOIB01000005">
    <property type="protein sequence ID" value="SEU13089.1"/>
    <property type="molecule type" value="Genomic_DNA"/>
</dbReference>
<reference evidence="2 5" key="2">
    <citation type="submission" date="2019-07" db="EMBL/GenBank/DDBJ databases">
        <title>Whole genome shotgun sequence of Myxococcus fulvus NBRC 100333.</title>
        <authorList>
            <person name="Hosoyama A."/>
            <person name="Uohara A."/>
            <person name="Ohji S."/>
            <person name="Ichikawa N."/>
        </authorList>
    </citation>
    <scope>NUCLEOTIDE SEQUENCE [LARGE SCALE GENOMIC DNA]</scope>
    <source>
        <strain evidence="2 5">NBRC 100333</strain>
    </source>
</reference>
<keyword evidence="1" id="KW-1133">Transmembrane helix</keyword>
<evidence type="ECO:0000313" key="5">
    <source>
        <dbReference type="Proteomes" id="UP000321514"/>
    </source>
</evidence>
<keyword evidence="4" id="KW-1185">Reference proteome</keyword>
<keyword evidence="1" id="KW-0472">Membrane</keyword>